<keyword evidence="3" id="KW-1185">Reference proteome</keyword>
<reference evidence="3" key="1">
    <citation type="submission" date="2019-06" db="EMBL/GenBank/DDBJ databases">
        <title>Alistipes onderdonkii subsp. vulgaris subsp. nov., Alistipes dispar sp. nov. and Alistipes communis sp. nov., isolated from human faeces, and creation of Alistipes onderdonkii subsp. onderdonkii subsp. nov.</title>
        <authorList>
            <person name="Sakamoto M."/>
            <person name="Ikeyama N."/>
            <person name="Ogata Y."/>
            <person name="Suda W."/>
            <person name="Iino T."/>
            <person name="Hattori M."/>
            <person name="Ohkuma M."/>
        </authorList>
    </citation>
    <scope>NUCLEOTIDE SEQUENCE [LARGE SCALE GENOMIC DNA]</scope>
    <source>
        <strain evidence="3">5CPEGH6</strain>
    </source>
</reference>
<organism evidence="2 3">
    <name type="scientific">Alistipes dispar</name>
    <dbReference type="NCBI Taxonomy" id="2585119"/>
    <lineage>
        <taxon>Bacteria</taxon>
        <taxon>Pseudomonadati</taxon>
        <taxon>Bacteroidota</taxon>
        <taxon>Bacteroidia</taxon>
        <taxon>Bacteroidales</taxon>
        <taxon>Rikenellaceae</taxon>
        <taxon>Alistipes</taxon>
    </lineage>
</organism>
<dbReference type="GeneID" id="98674292"/>
<evidence type="ECO:0000259" key="1">
    <source>
        <dbReference type="Pfam" id="PF13657"/>
    </source>
</evidence>
<keyword evidence="2" id="KW-0808">Transferase</keyword>
<name>A0A4Y1X313_9BACT</name>
<keyword evidence="2" id="KW-0418">Kinase</keyword>
<evidence type="ECO:0000313" key="3">
    <source>
        <dbReference type="Proteomes" id="UP000319374"/>
    </source>
</evidence>
<dbReference type="RefSeq" id="WP_141429815.1">
    <property type="nucleotide sequence ID" value="NZ_AP019736.1"/>
</dbReference>
<dbReference type="AlphaFoldDB" id="A0A4Y1X313"/>
<dbReference type="Proteomes" id="UP000319374">
    <property type="component" value="Chromosome"/>
</dbReference>
<dbReference type="OrthoDB" id="196808at2"/>
<dbReference type="KEGG" id="ada:A5CPEGH6_23090"/>
<gene>
    <name evidence="2" type="ORF">A5CPEGH6_23090</name>
</gene>
<sequence length="106" mass="11761">MRQAEIYSDGVLAGVLTETDEGTYRFRYDDVFLADDKQTAISLSFPKSGKEFTSGTLFPFFYNMLAEGANKAYQCRTLKIDEDDAFGLLLATAHTDTIGAITVKKI</sequence>
<protein>
    <submittedName>
        <fullName evidence="2">Phosphatidylinositol kinase</fullName>
    </submittedName>
</protein>
<dbReference type="InterPro" id="IPR017508">
    <property type="entry name" value="HipA_N1"/>
</dbReference>
<proteinExistence type="predicted"/>
<accession>A0A4Y1X313</accession>
<dbReference type="Pfam" id="PF13657">
    <property type="entry name" value="Couple_hipA"/>
    <property type="match status" value="1"/>
</dbReference>
<dbReference type="GO" id="GO:0016301">
    <property type="term" value="F:kinase activity"/>
    <property type="evidence" value="ECO:0007669"/>
    <property type="project" value="UniProtKB-KW"/>
</dbReference>
<feature type="domain" description="HipA N-terminal subdomain 1" evidence="1">
    <location>
        <begin position="5"/>
        <end position="103"/>
    </location>
</feature>
<evidence type="ECO:0000313" key="2">
    <source>
        <dbReference type="EMBL" id="BBL07671.1"/>
    </source>
</evidence>
<dbReference type="NCBIfam" id="TIGR03071">
    <property type="entry name" value="couple_hipA"/>
    <property type="match status" value="1"/>
</dbReference>
<dbReference type="EMBL" id="AP019736">
    <property type="protein sequence ID" value="BBL07671.1"/>
    <property type="molecule type" value="Genomic_DNA"/>
</dbReference>